<dbReference type="Pfam" id="PF08885">
    <property type="entry name" value="GSCFA"/>
    <property type="match status" value="1"/>
</dbReference>
<keyword evidence="3" id="KW-1185">Reference proteome</keyword>
<proteinExistence type="predicted"/>
<evidence type="ECO:0000313" key="3">
    <source>
        <dbReference type="Proteomes" id="UP000678276"/>
    </source>
</evidence>
<reference evidence="2 3" key="1">
    <citation type="submission" date="2021-04" db="EMBL/GenBank/DDBJ databases">
        <title>Whole genome sequence of Jiella sp. KSK16Y-1.</title>
        <authorList>
            <person name="Tuo L."/>
        </authorList>
    </citation>
    <scope>NUCLEOTIDE SEQUENCE [LARGE SCALE GENOMIC DNA]</scope>
    <source>
        <strain evidence="2 3">KSK16Y-1</strain>
    </source>
</reference>
<dbReference type="SMART" id="SM00028">
    <property type="entry name" value="TPR"/>
    <property type="match status" value="3"/>
</dbReference>
<dbReference type="RefSeq" id="WP_209595152.1">
    <property type="nucleotide sequence ID" value="NZ_JAGJCF010000009.1"/>
</dbReference>
<dbReference type="InterPro" id="IPR019734">
    <property type="entry name" value="TPR_rpt"/>
</dbReference>
<dbReference type="Gene3D" id="1.25.40.10">
    <property type="entry name" value="Tetratricopeptide repeat domain"/>
    <property type="match status" value="2"/>
</dbReference>
<organism evidence="2 3">
    <name type="scientific">Jiella mangrovi</name>
    <dbReference type="NCBI Taxonomy" id="2821407"/>
    <lineage>
        <taxon>Bacteria</taxon>
        <taxon>Pseudomonadati</taxon>
        <taxon>Pseudomonadota</taxon>
        <taxon>Alphaproteobacteria</taxon>
        <taxon>Hyphomicrobiales</taxon>
        <taxon>Aurantimonadaceae</taxon>
        <taxon>Jiella</taxon>
    </lineage>
</organism>
<dbReference type="SUPFAM" id="SSF48452">
    <property type="entry name" value="TPR-like"/>
    <property type="match status" value="1"/>
</dbReference>
<dbReference type="Proteomes" id="UP000678276">
    <property type="component" value="Unassembled WGS sequence"/>
</dbReference>
<dbReference type="InterPro" id="IPR011990">
    <property type="entry name" value="TPR-like_helical_dom_sf"/>
</dbReference>
<feature type="domain" description="GSCFA" evidence="1">
    <location>
        <begin position="52"/>
        <end position="312"/>
    </location>
</feature>
<dbReference type="InterPro" id="IPR014982">
    <property type="entry name" value="GSCFA"/>
</dbReference>
<evidence type="ECO:0000313" key="2">
    <source>
        <dbReference type="EMBL" id="MBP0616671.1"/>
    </source>
</evidence>
<dbReference type="Pfam" id="PF14559">
    <property type="entry name" value="TPR_19"/>
    <property type="match status" value="1"/>
</dbReference>
<accession>A0ABS4BKH3</accession>
<dbReference type="EMBL" id="JAGJCF010000009">
    <property type="protein sequence ID" value="MBP0616671.1"/>
    <property type="molecule type" value="Genomic_DNA"/>
</dbReference>
<name>A0ABS4BKH3_9HYPH</name>
<comment type="caution">
    <text evidence="2">The sequence shown here is derived from an EMBL/GenBank/DDBJ whole genome shotgun (WGS) entry which is preliminary data.</text>
</comment>
<dbReference type="Pfam" id="PF13432">
    <property type="entry name" value="TPR_16"/>
    <property type="match status" value="1"/>
</dbReference>
<sequence length="507" mass="56446">MPLSTVSADLAFRQLKDNPFSNWPERGTSLDRFSNIAAPDFKTITKFEAGEKIFTIGSCFARNVEDKLEALGFTIPTKSFSIDPGLWNGKASTLLNNYVSPGIAKQIRWAFGEGEPFSVERNCVELTKGKWQDLDVAGNLRPQPKDVILGIRESINAVYRQLAGTKNIVLTLGLVEAWWDNATRTYVNLAPPKRIIRQDPNRFELHVLSVDDVYSSLEELIGLLDRICAPDYRMIVTVSPVPMTATFTTHDVALANSYSKSVLRVAAEMVCSRYPQLGYFPSFESFMLTRKDSAYIADQVHPTEEAVRANVQRMTAAYTGVGGQDPINEAQIRLKDGDREGAAELLRSAIEIDPKDISARVKLARILFDDGHDKEAIIELLSTAEAEESAEALTFRARVLHRAGHAERSLESAKRAVALKPAYKAGILALANRYVDAGDFENAETMLDDLYRRSRTSDWKAKALVGRARIHEAKADYNEAIKVLDMADSFDRSPEIAAVRKRLARSI</sequence>
<evidence type="ECO:0000259" key="1">
    <source>
        <dbReference type="Pfam" id="PF08885"/>
    </source>
</evidence>
<protein>
    <submittedName>
        <fullName evidence="2">GSCFA domain-containing protein</fullName>
    </submittedName>
</protein>
<gene>
    <name evidence="2" type="ORF">J6595_13865</name>
</gene>